<keyword evidence="4" id="KW-0808">Transferase</keyword>
<dbReference type="InterPro" id="IPR007537">
    <property type="entry name" value="tRNAHis_GuaTrfase_Thg1"/>
</dbReference>
<dbReference type="RefSeq" id="XP_068347659.1">
    <property type="nucleotide sequence ID" value="XM_068512565.1"/>
</dbReference>
<evidence type="ECO:0000256" key="5">
    <source>
        <dbReference type="ARBA" id="ARBA00022694"/>
    </source>
</evidence>
<keyword evidence="8" id="KW-0547">Nucleotide-binding</keyword>
<evidence type="ECO:0000256" key="10">
    <source>
        <dbReference type="ARBA" id="ARBA00023134"/>
    </source>
</evidence>
<evidence type="ECO:0000256" key="6">
    <source>
        <dbReference type="ARBA" id="ARBA00022695"/>
    </source>
</evidence>
<evidence type="ECO:0000259" key="11">
    <source>
        <dbReference type="Pfam" id="PF04446"/>
    </source>
</evidence>
<reference evidence="13" key="1">
    <citation type="submission" date="2016-10" db="EMBL/GenBank/DDBJ databases">
        <authorList>
            <person name="Benchimol M."/>
            <person name="Almeida L.G."/>
            <person name="Vasconcelos A.T."/>
            <person name="Perreira-Neves A."/>
            <person name="Rosa I.A."/>
            <person name="Tasca T."/>
            <person name="Bogo M.R."/>
            <person name="de Souza W."/>
        </authorList>
    </citation>
    <scope>NUCLEOTIDE SEQUENCE [LARGE SCALE GENOMIC DNA]</scope>
    <source>
        <strain evidence="13">K</strain>
    </source>
</reference>
<name>A0A1J4J5K3_9EUKA</name>
<comment type="caution">
    <text evidence="13">The sequence shown here is derived from an EMBL/GenBank/DDBJ whole genome shotgun (WGS) entry which is preliminary data.</text>
</comment>
<keyword evidence="9" id="KW-0460">Magnesium</keyword>
<evidence type="ECO:0000256" key="8">
    <source>
        <dbReference type="ARBA" id="ARBA00022741"/>
    </source>
</evidence>
<dbReference type="VEuPathDB" id="TrichDB:TRFO_39311"/>
<keyword evidence="10" id="KW-0342">GTP-binding</keyword>
<dbReference type="AlphaFoldDB" id="A0A1J4J5K3"/>
<evidence type="ECO:0000313" key="14">
    <source>
        <dbReference type="Proteomes" id="UP000179807"/>
    </source>
</evidence>
<evidence type="ECO:0000259" key="12">
    <source>
        <dbReference type="Pfam" id="PF14413"/>
    </source>
</evidence>
<dbReference type="Gene3D" id="3.30.70.3000">
    <property type="match status" value="1"/>
</dbReference>
<dbReference type="GO" id="GO:0006400">
    <property type="term" value="P:tRNA modification"/>
    <property type="evidence" value="ECO:0007669"/>
    <property type="project" value="InterPro"/>
</dbReference>
<feature type="domain" description="tRNAHis guanylyltransferase catalytic" evidence="11">
    <location>
        <begin position="6"/>
        <end position="134"/>
    </location>
</feature>
<keyword evidence="6 13" id="KW-0548">Nucleotidyltransferase</keyword>
<dbReference type="OrthoDB" id="62560at2759"/>
<keyword evidence="7" id="KW-0479">Metal-binding</keyword>
<dbReference type="GO" id="GO:0000287">
    <property type="term" value="F:magnesium ion binding"/>
    <property type="evidence" value="ECO:0007669"/>
    <property type="project" value="InterPro"/>
</dbReference>
<dbReference type="Proteomes" id="UP000179807">
    <property type="component" value="Unassembled WGS sequence"/>
</dbReference>
<evidence type="ECO:0000256" key="7">
    <source>
        <dbReference type="ARBA" id="ARBA00022723"/>
    </source>
</evidence>
<dbReference type="EMBL" id="MLAK01001313">
    <property type="protein sequence ID" value="OHS94522.1"/>
    <property type="molecule type" value="Genomic_DNA"/>
</dbReference>
<dbReference type="Pfam" id="PF14413">
    <property type="entry name" value="Thg1C"/>
    <property type="match status" value="1"/>
</dbReference>
<dbReference type="GeneID" id="94847269"/>
<dbReference type="EC" id="2.7.7.79" evidence="3"/>
<dbReference type="PANTHER" id="PTHR12729">
    <property type="entry name" value="TRNA(HIS) GUANYLYLTRANSFERASE-RELATED"/>
    <property type="match status" value="1"/>
</dbReference>
<dbReference type="GO" id="GO:0005525">
    <property type="term" value="F:GTP binding"/>
    <property type="evidence" value="ECO:0007669"/>
    <property type="project" value="UniProtKB-KW"/>
</dbReference>
<proteinExistence type="inferred from homology"/>
<comment type="cofactor">
    <cofactor evidence="1">
        <name>Mg(2+)</name>
        <dbReference type="ChEBI" id="CHEBI:18420"/>
    </cofactor>
</comment>
<keyword evidence="14" id="KW-1185">Reference proteome</keyword>
<keyword evidence="5" id="KW-0819">tRNA processing</keyword>
<dbReference type="PANTHER" id="PTHR12729:SF6">
    <property type="entry name" value="TRNA(HIS) GUANYLYLTRANSFERASE-RELATED"/>
    <property type="match status" value="1"/>
</dbReference>
<dbReference type="InterPro" id="IPR038469">
    <property type="entry name" value="tRNAHis_GuaTrfase_Thg1_sf"/>
</dbReference>
<organism evidence="13 14">
    <name type="scientific">Tritrichomonas foetus</name>
    <dbReference type="NCBI Taxonomy" id="1144522"/>
    <lineage>
        <taxon>Eukaryota</taxon>
        <taxon>Metamonada</taxon>
        <taxon>Parabasalia</taxon>
        <taxon>Tritrichomonadida</taxon>
        <taxon>Tritrichomonadidae</taxon>
        <taxon>Tritrichomonas</taxon>
    </lineage>
</organism>
<feature type="domain" description="Thg1 C-terminal" evidence="12">
    <location>
        <begin position="140"/>
        <end position="221"/>
    </location>
</feature>
<dbReference type="InterPro" id="IPR024956">
    <property type="entry name" value="tRNAHis_GuaTrfase_cat"/>
</dbReference>
<protein>
    <recommendedName>
        <fullName evidence="3">tRNA(His) guanylyltransferase</fullName>
        <ecNumber evidence="3">2.7.7.79</ecNumber>
    </recommendedName>
</protein>
<evidence type="ECO:0000256" key="9">
    <source>
        <dbReference type="ARBA" id="ARBA00022842"/>
    </source>
</evidence>
<gene>
    <name evidence="13" type="ORF">TRFO_39311</name>
</gene>
<dbReference type="GO" id="GO:0008193">
    <property type="term" value="F:tRNA guanylyltransferase activity"/>
    <property type="evidence" value="ECO:0007669"/>
    <property type="project" value="UniProtKB-EC"/>
</dbReference>
<evidence type="ECO:0000256" key="2">
    <source>
        <dbReference type="ARBA" id="ARBA00010113"/>
    </source>
</evidence>
<evidence type="ECO:0000256" key="1">
    <source>
        <dbReference type="ARBA" id="ARBA00001946"/>
    </source>
</evidence>
<dbReference type="Pfam" id="PF04446">
    <property type="entry name" value="Thg1"/>
    <property type="match status" value="1"/>
</dbReference>
<sequence>MDLSRYQYLESYQSEETLLRDSYIVVRVDGRGFTAFCLRHKILRPIDDRLVNVMLDCARSVMKRFPDIAVCYGQSDEFSFVLNRNAQLFDRNRDKIISAVVSTFSCSFILCWSKYFPDIQLQYPPGFDARAVLYANFGLIRDYLSWRQADSHINCLYNYTLCVLMRTGIDGPEATLQLNGTISSQKHDILLKHGVDFNMLPLHHRRGTTLIRNHENIIETTEDMIPDAFWEKYKTFLKD</sequence>
<accession>A0A1J4J5K3</accession>
<dbReference type="InterPro" id="IPR025845">
    <property type="entry name" value="Thg1_C_dom"/>
</dbReference>
<comment type="similarity">
    <text evidence="2">Belongs to the tRNA(His) guanylyltransferase family.</text>
</comment>
<evidence type="ECO:0000256" key="3">
    <source>
        <dbReference type="ARBA" id="ARBA00012511"/>
    </source>
</evidence>
<evidence type="ECO:0000256" key="4">
    <source>
        <dbReference type="ARBA" id="ARBA00022679"/>
    </source>
</evidence>
<evidence type="ECO:0000313" key="13">
    <source>
        <dbReference type="EMBL" id="OHS94522.1"/>
    </source>
</evidence>